<reference evidence="1" key="2">
    <citation type="submission" date="2020-09" db="EMBL/GenBank/DDBJ databases">
        <authorList>
            <person name="Sun Q."/>
            <person name="Zhou Y."/>
        </authorList>
    </citation>
    <scope>NUCLEOTIDE SEQUENCE</scope>
    <source>
        <strain evidence="1">CGMCC 1.15493</strain>
    </source>
</reference>
<evidence type="ECO:0000313" key="2">
    <source>
        <dbReference type="Proteomes" id="UP000613160"/>
    </source>
</evidence>
<dbReference type="EMBL" id="BMJJ01000016">
    <property type="protein sequence ID" value="GGD40193.1"/>
    <property type="molecule type" value="Genomic_DNA"/>
</dbReference>
<dbReference type="Proteomes" id="UP000613160">
    <property type="component" value="Unassembled WGS sequence"/>
</dbReference>
<organism evidence="1 2">
    <name type="scientific">Aureimonas glaciei</name>
    <dbReference type="NCBI Taxonomy" id="1776957"/>
    <lineage>
        <taxon>Bacteria</taxon>
        <taxon>Pseudomonadati</taxon>
        <taxon>Pseudomonadota</taxon>
        <taxon>Alphaproteobacteria</taxon>
        <taxon>Hyphomicrobiales</taxon>
        <taxon>Aurantimonadaceae</taxon>
        <taxon>Aureimonas</taxon>
    </lineage>
</organism>
<accession>A0A916YCL5</accession>
<protein>
    <submittedName>
        <fullName evidence="1">Uncharacterized protein</fullName>
    </submittedName>
</protein>
<reference evidence="1" key="1">
    <citation type="journal article" date="2014" name="Int. J. Syst. Evol. Microbiol.">
        <title>Complete genome sequence of Corynebacterium casei LMG S-19264T (=DSM 44701T), isolated from a smear-ripened cheese.</title>
        <authorList>
            <consortium name="US DOE Joint Genome Institute (JGI-PGF)"/>
            <person name="Walter F."/>
            <person name="Albersmeier A."/>
            <person name="Kalinowski J."/>
            <person name="Ruckert C."/>
        </authorList>
    </citation>
    <scope>NUCLEOTIDE SEQUENCE</scope>
    <source>
        <strain evidence="1">CGMCC 1.15493</strain>
    </source>
</reference>
<name>A0A916YCL5_9HYPH</name>
<dbReference type="AlphaFoldDB" id="A0A916YCL5"/>
<comment type="caution">
    <text evidence="1">The sequence shown here is derived from an EMBL/GenBank/DDBJ whole genome shotgun (WGS) entry which is preliminary data.</text>
</comment>
<sequence length="44" mass="4858">MLSYHSCGQGKPCLSSHAAYCDHVWEANFVVRVWTVPSASSLTM</sequence>
<gene>
    <name evidence="1" type="ORF">GCM10011335_48590</name>
</gene>
<evidence type="ECO:0000313" key="1">
    <source>
        <dbReference type="EMBL" id="GGD40193.1"/>
    </source>
</evidence>
<proteinExistence type="predicted"/>
<keyword evidence="2" id="KW-1185">Reference proteome</keyword>